<dbReference type="Pfam" id="PF14338">
    <property type="entry name" value="Mrr_N"/>
    <property type="match status" value="1"/>
</dbReference>
<dbReference type="InterPro" id="IPR025745">
    <property type="entry name" value="Mrr-like_N_dom"/>
</dbReference>
<dbReference type="GO" id="GO:0008170">
    <property type="term" value="F:N-methyltransferase activity"/>
    <property type="evidence" value="ECO:0007669"/>
    <property type="project" value="InterPro"/>
</dbReference>
<reference evidence="12" key="1">
    <citation type="journal article" date="2019" name="Int. J. Syst. Evol. Microbiol.">
        <title>The Global Catalogue of Microorganisms (GCM) 10K type strain sequencing project: providing services to taxonomists for standard genome sequencing and annotation.</title>
        <authorList>
            <consortium name="The Broad Institute Genomics Platform"/>
            <consortium name="The Broad Institute Genome Sequencing Center for Infectious Disease"/>
            <person name="Wu L."/>
            <person name="Ma J."/>
        </authorList>
    </citation>
    <scope>NUCLEOTIDE SEQUENCE [LARGE SCALE GENOMIC DNA]</scope>
    <source>
        <strain evidence="12">NBRC 15640</strain>
    </source>
</reference>
<dbReference type="PROSITE" id="PS00093">
    <property type="entry name" value="N4_MTASE"/>
    <property type="match status" value="1"/>
</dbReference>
<evidence type="ECO:0000259" key="10">
    <source>
        <dbReference type="Pfam" id="PF14338"/>
    </source>
</evidence>
<evidence type="ECO:0000256" key="3">
    <source>
        <dbReference type="ARBA" id="ARBA00022679"/>
    </source>
</evidence>
<name>A0AAV5NLJ3_9VIBR</name>
<organism evidence="11 12">
    <name type="scientific">Vibrio penaeicida</name>
    <dbReference type="NCBI Taxonomy" id="104609"/>
    <lineage>
        <taxon>Bacteria</taxon>
        <taxon>Pseudomonadati</taxon>
        <taxon>Pseudomonadota</taxon>
        <taxon>Gammaproteobacteria</taxon>
        <taxon>Vibrionales</taxon>
        <taxon>Vibrionaceae</taxon>
        <taxon>Vibrio</taxon>
    </lineage>
</organism>
<sequence length="408" mass="45985">MQKLQQLELFETVQQAYLDSGGQLKQNELYQYVEKSLGVDIAKFNEMVGSQKCNVFKRKIRWIQQSLKHKKLLVNCGKGVWKLDEEAKSELHTVEKSKAVIALSTELGLLICADNKTVLNNEYLDGEIQLCLTSPPYCLQSSLDYGGPTDEQRWVDFIMETISLLLPKLARGASIALVIGIDSFKPNRPARTTHVERLTLAMTDVGLELVDKYSWISNKAPGPIAWTSKRPVMLKNSYETILHFTNDADHLMSDNRRVRLSHTESHKKFVQMGGTKRAAKSASGKHNKRIGDYSRTDLSKGKIMTNAFYFANTCAENRKVHKYCDEMGLPRHPAVLPYKLCETLVQFLCPVGGLVIDPYYGSGAVAQACESTGRNWLAIEKIVEYVKGSFKRFSNHSGDLFINPAFLH</sequence>
<evidence type="ECO:0000313" key="11">
    <source>
        <dbReference type="EMBL" id="GLQ71239.1"/>
    </source>
</evidence>
<dbReference type="Pfam" id="PF01555">
    <property type="entry name" value="N6_N4_Mtase"/>
    <property type="match status" value="1"/>
</dbReference>
<dbReference type="GO" id="GO:0032259">
    <property type="term" value="P:methylation"/>
    <property type="evidence" value="ECO:0007669"/>
    <property type="project" value="UniProtKB-KW"/>
</dbReference>
<keyword evidence="3" id="KW-0808">Transferase</keyword>
<dbReference type="InterPro" id="IPR017985">
    <property type="entry name" value="MeTrfase_CN4_CS"/>
</dbReference>
<feature type="domain" description="DNA methylase N-4/N-6" evidence="9">
    <location>
        <begin position="128"/>
        <end position="388"/>
    </location>
</feature>
<dbReference type="Gene3D" id="3.40.50.150">
    <property type="entry name" value="Vaccinia Virus protein VP39"/>
    <property type="match status" value="1"/>
</dbReference>
<dbReference type="GO" id="GO:0003677">
    <property type="term" value="F:DNA binding"/>
    <property type="evidence" value="ECO:0007669"/>
    <property type="project" value="UniProtKB-KW"/>
</dbReference>
<evidence type="ECO:0000256" key="5">
    <source>
        <dbReference type="ARBA" id="ARBA00022747"/>
    </source>
</evidence>
<dbReference type="SUPFAM" id="SSF53335">
    <property type="entry name" value="S-adenosyl-L-methionine-dependent methyltransferases"/>
    <property type="match status" value="1"/>
</dbReference>
<evidence type="ECO:0000256" key="2">
    <source>
        <dbReference type="ARBA" id="ARBA00022603"/>
    </source>
</evidence>
<dbReference type="GO" id="GO:0015667">
    <property type="term" value="F:site-specific DNA-methyltransferase (cytosine-N4-specific) activity"/>
    <property type="evidence" value="ECO:0007669"/>
    <property type="project" value="UniProtKB-EC"/>
</dbReference>
<dbReference type="AlphaFoldDB" id="A0AAV5NLJ3"/>
<proteinExistence type="inferred from homology"/>
<protein>
    <recommendedName>
        <fullName evidence="8">Methyltransferase</fullName>
        <ecNumber evidence="8">2.1.1.-</ecNumber>
    </recommendedName>
</protein>
<evidence type="ECO:0000259" key="9">
    <source>
        <dbReference type="Pfam" id="PF01555"/>
    </source>
</evidence>
<feature type="domain" description="Restriction system protein Mrr-like N-terminal" evidence="10">
    <location>
        <begin position="18"/>
        <end position="89"/>
    </location>
</feature>
<evidence type="ECO:0000256" key="4">
    <source>
        <dbReference type="ARBA" id="ARBA00022691"/>
    </source>
</evidence>
<dbReference type="EC" id="2.1.1.-" evidence="8"/>
<evidence type="ECO:0000256" key="8">
    <source>
        <dbReference type="RuleBase" id="RU362026"/>
    </source>
</evidence>
<evidence type="ECO:0000256" key="7">
    <source>
        <dbReference type="ARBA" id="ARBA00049120"/>
    </source>
</evidence>
<dbReference type="EMBL" id="BSNX01000003">
    <property type="protein sequence ID" value="GLQ71239.1"/>
    <property type="molecule type" value="Genomic_DNA"/>
</dbReference>
<accession>A0AAV5NLJ3</accession>
<evidence type="ECO:0000256" key="6">
    <source>
        <dbReference type="ARBA" id="ARBA00023125"/>
    </source>
</evidence>
<gene>
    <name evidence="11" type="ORF">GCM10007932_05990</name>
</gene>
<evidence type="ECO:0000313" key="12">
    <source>
        <dbReference type="Proteomes" id="UP001156690"/>
    </source>
</evidence>
<dbReference type="InterPro" id="IPR002941">
    <property type="entry name" value="DNA_methylase_N4/N6"/>
</dbReference>
<keyword evidence="2" id="KW-0489">Methyltransferase</keyword>
<evidence type="ECO:0000256" key="1">
    <source>
        <dbReference type="ARBA" id="ARBA00010203"/>
    </source>
</evidence>
<keyword evidence="6" id="KW-0238">DNA-binding</keyword>
<keyword evidence="12" id="KW-1185">Reference proteome</keyword>
<dbReference type="Proteomes" id="UP001156690">
    <property type="component" value="Unassembled WGS sequence"/>
</dbReference>
<keyword evidence="4" id="KW-0949">S-adenosyl-L-methionine</keyword>
<comment type="similarity">
    <text evidence="1">Belongs to the N(4)/N(6)-methyltransferase family. N(4) subfamily.</text>
</comment>
<comment type="caution">
    <text evidence="11">The sequence shown here is derived from an EMBL/GenBank/DDBJ whole genome shotgun (WGS) entry which is preliminary data.</text>
</comment>
<comment type="catalytic activity">
    <reaction evidence="7">
        <text>a 2'-deoxycytidine in DNA + S-adenosyl-L-methionine = an N(4)-methyl-2'-deoxycytidine in DNA + S-adenosyl-L-homocysteine + H(+)</text>
        <dbReference type="Rhea" id="RHEA:16857"/>
        <dbReference type="Rhea" id="RHEA-COMP:11369"/>
        <dbReference type="Rhea" id="RHEA-COMP:13674"/>
        <dbReference type="ChEBI" id="CHEBI:15378"/>
        <dbReference type="ChEBI" id="CHEBI:57856"/>
        <dbReference type="ChEBI" id="CHEBI:59789"/>
        <dbReference type="ChEBI" id="CHEBI:85452"/>
        <dbReference type="ChEBI" id="CHEBI:137933"/>
        <dbReference type="EC" id="2.1.1.113"/>
    </reaction>
</comment>
<dbReference type="InterPro" id="IPR029063">
    <property type="entry name" value="SAM-dependent_MTases_sf"/>
</dbReference>
<dbReference type="GO" id="GO:0009307">
    <property type="term" value="P:DNA restriction-modification system"/>
    <property type="evidence" value="ECO:0007669"/>
    <property type="project" value="UniProtKB-KW"/>
</dbReference>
<dbReference type="PRINTS" id="PR00508">
    <property type="entry name" value="S21N4MTFRASE"/>
</dbReference>
<dbReference type="InterPro" id="IPR001091">
    <property type="entry name" value="RM_Methyltransferase"/>
</dbReference>
<dbReference type="RefSeq" id="WP_126605866.1">
    <property type="nucleotide sequence ID" value="NZ_AP025146.1"/>
</dbReference>
<keyword evidence="5" id="KW-0680">Restriction system</keyword>